<reference evidence="1" key="1">
    <citation type="submission" date="2021-02" db="EMBL/GenBank/DDBJ databases">
        <authorList>
            <person name="Nowell W R."/>
        </authorList>
    </citation>
    <scope>NUCLEOTIDE SEQUENCE</scope>
</reference>
<gene>
    <name evidence="1" type="ORF">ZHD862_LOCUS33539</name>
</gene>
<comment type="caution">
    <text evidence="1">The sequence shown here is derived from an EMBL/GenBank/DDBJ whole genome shotgun (WGS) entry which is preliminary data.</text>
</comment>
<evidence type="ECO:0000313" key="2">
    <source>
        <dbReference type="Proteomes" id="UP000663864"/>
    </source>
</evidence>
<organism evidence="1 2">
    <name type="scientific">Rotaria sordida</name>
    <dbReference type="NCBI Taxonomy" id="392033"/>
    <lineage>
        <taxon>Eukaryota</taxon>
        <taxon>Metazoa</taxon>
        <taxon>Spiralia</taxon>
        <taxon>Gnathifera</taxon>
        <taxon>Rotifera</taxon>
        <taxon>Eurotatoria</taxon>
        <taxon>Bdelloidea</taxon>
        <taxon>Philodinida</taxon>
        <taxon>Philodinidae</taxon>
        <taxon>Rotaria</taxon>
    </lineage>
</organism>
<dbReference type="AlphaFoldDB" id="A0A815M0F6"/>
<evidence type="ECO:0000313" key="1">
    <source>
        <dbReference type="EMBL" id="CAF1411172.1"/>
    </source>
</evidence>
<dbReference type="Proteomes" id="UP000663864">
    <property type="component" value="Unassembled WGS sequence"/>
</dbReference>
<accession>A0A815M0F6</accession>
<proteinExistence type="predicted"/>
<dbReference type="EMBL" id="CAJNOT010004009">
    <property type="protein sequence ID" value="CAF1411172.1"/>
    <property type="molecule type" value="Genomic_DNA"/>
</dbReference>
<name>A0A815M0F6_9BILA</name>
<sequence length="531" mass="63508">MLMFKEFLRKLFSDKCQLTSLELDIPDDDNYDGIYECLSIDNPVIIHCITLRHLHIHLIYGYFLEDIIKYVPALQTLSVTFKDSLMEKQLYEPKMKRFISVNSNWYEKMPKLKSFSLKSIILNDCELNYLKWIINNVYHVEKLKIGLVIKNETNENNIIDINYLRKNIMPDILINLLDFDFYIVSKCKLLLETELEKIIDSFKSDRIFIDRHWTNIQCYFDRVSLCQHISSNRIIKPKLFHGIIDYRMIFDWEDVKYLKIDLCPSIYSFLSQFDKIYPHIRSIQFNIGHNKHVSSNEYSVFLQSTMNIIDHQLTDINIRYVTSLDFGSGFWRDGAFHDQCIDRIKLRAEVLAYLISMPIQLIYLRIEQFEWFLHLIEYASDKLRKSALITVRHIEFCLASCNYGLDESAHIGKNLIPLLTSYTPHLQSLCLWREGDFPWTSIRPKYETRYSYEALNRRWIKSLRTSQSIVEHVAVFQQDLSQLVNQLKEFVFLDIYGQIRRDKIEPYRSMIQMCFPNSRVHIEMTRFRLWI</sequence>
<protein>
    <submittedName>
        <fullName evidence="1">Uncharacterized protein</fullName>
    </submittedName>
</protein>